<reference evidence="2 3" key="1">
    <citation type="submission" date="2019-04" db="EMBL/GenBank/DDBJ databases">
        <title>Natronospirillum operosus gen. nov., sp. nov., a haloalkaliphilic satellite isolated from decaying biomass of laboratory culture of cyanobacterium Geitlerinema sp. and proposal of Natronospirillaceae fam. nov. and Saccharospirillaceae fam. nov.</title>
        <authorList>
            <person name="Kevbrin V."/>
            <person name="Boltyanskaya Y."/>
            <person name="Koziaeva V."/>
            <person name="Grouzdev D.S."/>
            <person name="Park M."/>
            <person name="Cho J."/>
        </authorList>
    </citation>
    <scope>NUCLEOTIDE SEQUENCE [LARGE SCALE GENOMIC DNA]</scope>
    <source>
        <strain evidence="2 3">G-116</strain>
    </source>
</reference>
<proteinExistence type="predicted"/>
<gene>
    <name evidence="2" type="ORF">E4656_19820</name>
</gene>
<feature type="region of interest" description="Disordered" evidence="1">
    <location>
        <begin position="77"/>
        <end position="96"/>
    </location>
</feature>
<keyword evidence="3" id="KW-1185">Reference proteome</keyword>
<evidence type="ECO:0000313" key="2">
    <source>
        <dbReference type="EMBL" id="TGG89987.1"/>
    </source>
</evidence>
<dbReference type="RefSeq" id="WP_135485065.1">
    <property type="nucleotide sequence ID" value="NZ_SRMF01000018.1"/>
</dbReference>
<sequence>MPSPLPLPFRYQSLWWWPAMVLLLVVSPAEALDRGLLVDFEAMHREARDEPLRLRPPDSTDKALDTRLAAELNGQGLYARPEWQQEGPEPGALSIPELYHDASVGPLAGTSGRG</sequence>
<accession>A0A4Z0W9R9</accession>
<organism evidence="2 3">
    <name type="scientific">Natronospirillum operosum</name>
    <dbReference type="NCBI Taxonomy" id="2759953"/>
    <lineage>
        <taxon>Bacteria</taxon>
        <taxon>Pseudomonadati</taxon>
        <taxon>Pseudomonadota</taxon>
        <taxon>Gammaproteobacteria</taxon>
        <taxon>Oceanospirillales</taxon>
        <taxon>Natronospirillaceae</taxon>
        <taxon>Natronospirillum</taxon>
    </lineage>
</organism>
<name>A0A4Z0W9R9_9GAMM</name>
<dbReference type="AlphaFoldDB" id="A0A4Z0W9R9"/>
<evidence type="ECO:0000256" key="1">
    <source>
        <dbReference type="SAM" id="MobiDB-lite"/>
    </source>
</evidence>
<evidence type="ECO:0000313" key="3">
    <source>
        <dbReference type="Proteomes" id="UP000297475"/>
    </source>
</evidence>
<protein>
    <submittedName>
        <fullName evidence="2">Uncharacterized protein</fullName>
    </submittedName>
</protein>
<dbReference type="Proteomes" id="UP000297475">
    <property type="component" value="Unassembled WGS sequence"/>
</dbReference>
<dbReference type="EMBL" id="SRMF01000018">
    <property type="protein sequence ID" value="TGG89987.1"/>
    <property type="molecule type" value="Genomic_DNA"/>
</dbReference>
<comment type="caution">
    <text evidence="2">The sequence shown here is derived from an EMBL/GenBank/DDBJ whole genome shotgun (WGS) entry which is preliminary data.</text>
</comment>
<dbReference type="OrthoDB" id="9777271at2"/>